<dbReference type="Pfam" id="PF11807">
    <property type="entry name" value="UstYa"/>
    <property type="match status" value="1"/>
</dbReference>
<keyword evidence="3" id="KW-0812">Transmembrane</keyword>
<evidence type="ECO:0000313" key="4">
    <source>
        <dbReference type="EMBL" id="KAK9424906.1"/>
    </source>
</evidence>
<dbReference type="InterPro" id="IPR021765">
    <property type="entry name" value="UstYa-like"/>
</dbReference>
<comment type="pathway">
    <text evidence="1">Mycotoxin biosynthesis.</text>
</comment>
<dbReference type="EMBL" id="JARVKF010000028">
    <property type="protein sequence ID" value="KAK9424906.1"/>
    <property type="molecule type" value="Genomic_DNA"/>
</dbReference>
<comment type="similarity">
    <text evidence="2">Belongs to the ustYa family.</text>
</comment>
<dbReference type="PANTHER" id="PTHR33365:SF4">
    <property type="entry name" value="CYCLOCHLOROTINE BIOSYNTHESIS PROTEIN O"/>
    <property type="match status" value="1"/>
</dbReference>
<organism evidence="4 5">
    <name type="scientific">Seiridium unicorne</name>
    <dbReference type="NCBI Taxonomy" id="138068"/>
    <lineage>
        <taxon>Eukaryota</taxon>
        <taxon>Fungi</taxon>
        <taxon>Dikarya</taxon>
        <taxon>Ascomycota</taxon>
        <taxon>Pezizomycotina</taxon>
        <taxon>Sordariomycetes</taxon>
        <taxon>Xylariomycetidae</taxon>
        <taxon>Amphisphaeriales</taxon>
        <taxon>Sporocadaceae</taxon>
        <taxon>Seiridium</taxon>
    </lineage>
</organism>
<accession>A0ABR2VDK5</accession>
<keyword evidence="3" id="KW-0472">Membrane</keyword>
<keyword evidence="5" id="KW-1185">Reference proteome</keyword>
<proteinExistence type="inferred from homology"/>
<sequence>MAEKQEDLSYIPLDEDCRENEPLYNHDGTLSSLGRHSWSPKSKLITTITALLAAVAFAVSIALALQGQANDSSPNNLRFPHEVKKIERLREIDPGVVNDTWDCLPNQNGLVYLDREKDGLELHGLPSGDGKHNLFGVGWMHQMYCLALFRNSLYSLMYDGSVSPWGKFERQNELGEPGLQAHIEDCFDYLRQKVLCAGDMTLEGAAASSDPDPLGGRHHIDGFGTTMTCLEKFELGKWAEDRAPPLVMNYPGYGKYLKPSKIH</sequence>
<evidence type="ECO:0000313" key="5">
    <source>
        <dbReference type="Proteomes" id="UP001408356"/>
    </source>
</evidence>
<evidence type="ECO:0000256" key="3">
    <source>
        <dbReference type="SAM" id="Phobius"/>
    </source>
</evidence>
<dbReference type="PANTHER" id="PTHR33365">
    <property type="entry name" value="YALI0B05434P"/>
    <property type="match status" value="1"/>
</dbReference>
<reference evidence="4 5" key="1">
    <citation type="journal article" date="2024" name="J. Plant Pathol.">
        <title>Sequence and assembly of the genome of Seiridium unicorne, isolate CBS 538.82, causal agent of cypress canker disease.</title>
        <authorList>
            <person name="Scali E."/>
            <person name="Rocca G.D."/>
            <person name="Danti R."/>
            <person name="Garbelotto M."/>
            <person name="Barberini S."/>
            <person name="Baroncelli R."/>
            <person name="Emiliani G."/>
        </authorList>
    </citation>
    <scope>NUCLEOTIDE SEQUENCE [LARGE SCALE GENOMIC DNA]</scope>
    <source>
        <strain evidence="4 5">BM-138-508</strain>
    </source>
</reference>
<name>A0ABR2VDK5_9PEZI</name>
<feature type="transmembrane region" description="Helical" evidence="3">
    <location>
        <begin position="44"/>
        <end position="65"/>
    </location>
</feature>
<keyword evidence="3" id="KW-1133">Transmembrane helix</keyword>
<gene>
    <name evidence="4" type="ORF">SUNI508_13359</name>
</gene>
<evidence type="ECO:0000256" key="2">
    <source>
        <dbReference type="ARBA" id="ARBA00035112"/>
    </source>
</evidence>
<evidence type="ECO:0000256" key="1">
    <source>
        <dbReference type="ARBA" id="ARBA00004685"/>
    </source>
</evidence>
<comment type="caution">
    <text evidence="4">The sequence shown here is derived from an EMBL/GenBank/DDBJ whole genome shotgun (WGS) entry which is preliminary data.</text>
</comment>
<dbReference type="Proteomes" id="UP001408356">
    <property type="component" value="Unassembled WGS sequence"/>
</dbReference>
<protein>
    <submittedName>
        <fullName evidence="4">Tat pathway signal sequence</fullName>
    </submittedName>
</protein>